<comment type="similarity">
    <text evidence="2">Belongs to the EamA transporter family.</text>
</comment>
<keyword evidence="9" id="KW-1185">Reference proteome</keyword>
<dbReference type="EMBL" id="CP080590">
    <property type="protein sequence ID" value="QYO76280.1"/>
    <property type="molecule type" value="Genomic_DNA"/>
</dbReference>
<feature type="domain" description="EamA" evidence="7">
    <location>
        <begin position="7"/>
        <end position="133"/>
    </location>
</feature>
<feature type="transmembrane region" description="Helical" evidence="6">
    <location>
        <begin position="205"/>
        <end position="223"/>
    </location>
</feature>
<comment type="subcellular location">
    <subcellularLocation>
        <location evidence="1">Membrane</location>
        <topology evidence="1">Multi-pass membrane protein</topology>
    </subcellularLocation>
</comment>
<evidence type="ECO:0000256" key="4">
    <source>
        <dbReference type="ARBA" id="ARBA00022989"/>
    </source>
</evidence>
<dbReference type="Pfam" id="PF00892">
    <property type="entry name" value="EamA"/>
    <property type="match status" value="2"/>
</dbReference>
<feature type="transmembrane region" description="Helical" evidence="6">
    <location>
        <begin position="64"/>
        <end position="83"/>
    </location>
</feature>
<sequence length="336" mass="34661">MARISDILLTALAPAVWGSTYIVTTEALPAGHPLTLAALRALPAGILLLALTRSVPPLALIGRILVLGVLNFGLFWTMLFIAAERLPGGVAATLGAVQALMVIALARAWLGTPILGGAVIAAVAGVVGVALLLLGPAAALDPLGILAGALGAASMAAGTVLSRKWAPPVSALRFTAWQLTAGGLVLLPLAMLVEPALPSLSAANWMALAWLGLIRAAASYGLWFRGLARLEPTAVSMLGMVSPIVAVALGWLWLHQSLTPLQILGGGIVLASVWAGQIANRLPQSRAKNAGTDRRRKRTVAVDLCALSEHRLNDLGLSRSEMVGPAPSNRYQAGCN</sequence>
<evidence type="ECO:0000256" key="2">
    <source>
        <dbReference type="ARBA" id="ARBA00007362"/>
    </source>
</evidence>
<feature type="transmembrane region" description="Helical" evidence="6">
    <location>
        <begin position="34"/>
        <end position="52"/>
    </location>
</feature>
<organism evidence="8 9">
    <name type="scientific">Devosia salina</name>
    <dbReference type="NCBI Taxonomy" id="2860336"/>
    <lineage>
        <taxon>Bacteria</taxon>
        <taxon>Pseudomonadati</taxon>
        <taxon>Pseudomonadota</taxon>
        <taxon>Alphaproteobacteria</taxon>
        <taxon>Hyphomicrobiales</taxon>
        <taxon>Devosiaceae</taxon>
        <taxon>Devosia</taxon>
    </lineage>
</organism>
<evidence type="ECO:0000256" key="1">
    <source>
        <dbReference type="ARBA" id="ARBA00004141"/>
    </source>
</evidence>
<feature type="transmembrane region" description="Helical" evidence="6">
    <location>
        <begin position="89"/>
        <end position="110"/>
    </location>
</feature>
<evidence type="ECO:0000256" key="6">
    <source>
        <dbReference type="SAM" id="Phobius"/>
    </source>
</evidence>
<keyword evidence="3 6" id="KW-0812">Transmembrane</keyword>
<reference evidence="8 9" key="1">
    <citation type="submission" date="2021-08" db="EMBL/GenBank/DDBJ databases">
        <title>Devosia salina sp. nov., isolated from the South China Sea sediment.</title>
        <authorList>
            <person name="Zhou Z."/>
        </authorList>
    </citation>
    <scope>NUCLEOTIDE SEQUENCE [LARGE SCALE GENOMIC DNA]</scope>
    <source>
        <strain evidence="8 9">SCS-3</strain>
    </source>
</reference>
<evidence type="ECO:0000313" key="8">
    <source>
        <dbReference type="EMBL" id="QYO76280.1"/>
    </source>
</evidence>
<dbReference type="PANTHER" id="PTHR32322">
    <property type="entry name" value="INNER MEMBRANE TRANSPORTER"/>
    <property type="match status" value="1"/>
</dbReference>
<evidence type="ECO:0000313" key="9">
    <source>
        <dbReference type="Proteomes" id="UP000825799"/>
    </source>
</evidence>
<feature type="transmembrane region" description="Helical" evidence="6">
    <location>
        <begin position="260"/>
        <end position="279"/>
    </location>
</feature>
<gene>
    <name evidence="8" type="ORF">K1X15_16955</name>
</gene>
<feature type="transmembrane region" description="Helical" evidence="6">
    <location>
        <begin position="174"/>
        <end position="193"/>
    </location>
</feature>
<accession>A0ABX8WJ24</accession>
<dbReference type="SUPFAM" id="SSF103481">
    <property type="entry name" value="Multidrug resistance efflux transporter EmrE"/>
    <property type="match status" value="2"/>
</dbReference>
<dbReference type="InterPro" id="IPR050638">
    <property type="entry name" value="AA-Vitamin_Transporters"/>
</dbReference>
<dbReference type="InterPro" id="IPR037185">
    <property type="entry name" value="EmrE-like"/>
</dbReference>
<dbReference type="RefSeq" id="WP_220304770.1">
    <property type="nucleotide sequence ID" value="NZ_CP080590.1"/>
</dbReference>
<feature type="transmembrane region" description="Helical" evidence="6">
    <location>
        <begin position="117"/>
        <end position="137"/>
    </location>
</feature>
<feature type="transmembrane region" description="Helical" evidence="6">
    <location>
        <begin position="143"/>
        <end position="162"/>
    </location>
</feature>
<dbReference type="Proteomes" id="UP000825799">
    <property type="component" value="Chromosome"/>
</dbReference>
<evidence type="ECO:0000256" key="3">
    <source>
        <dbReference type="ARBA" id="ARBA00022692"/>
    </source>
</evidence>
<evidence type="ECO:0000256" key="5">
    <source>
        <dbReference type="ARBA" id="ARBA00023136"/>
    </source>
</evidence>
<dbReference type="InterPro" id="IPR000620">
    <property type="entry name" value="EamA_dom"/>
</dbReference>
<proteinExistence type="inferred from homology"/>
<protein>
    <submittedName>
        <fullName evidence="8">EamA family transporter</fullName>
    </submittedName>
</protein>
<keyword evidence="5 6" id="KW-0472">Membrane</keyword>
<dbReference type="PANTHER" id="PTHR32322:SF2">
    <property type="entry name" value="EAMA DOMAIN-CONTAINING PROTEIN"/>
    <property type="match status" value="1"/>
</dbReference>
<evidence type="ECO:0000259" key="7">
    <source>
        <dbReference type="Pfam" id="PF00892"/>
    </source>
</evidence>
<feature type="domain" description="EamA" evidence="7">
    <location>
        <begin position="143"/>
        <end position="274"/>
    </location>
</feature>
<name>A0ABX8WJ24_9HYPH</name>
<keyword evidence="4 6" id="KW-1133">Transmembrane helix</keyword>
<feature type="transmembrane region" description="Helical" evidence="6">
    <location>
        <begin position="235"/>
        <end position="254"/>
    </location>
</feature>